<evidence type="ECO:0000256" key="3">
    <source>
        <dbReference type="SAM" id="SignalP"/>
    </source>
</evidence>
<dbReference type="Proteomes" id="UP000517916">
    <property type="component" value="Unassembled WGS sequence"/>
</dbReference>
<dbReference type="PROSITE" id="PS50240">
    <property type="entry name" value="TRYPSIN_DOM"/>
    <property type="match status" value="1"/>
</dbReference>
<keyword evidence="3" id="KW-0732">Signal</keyword>
<dbReference type="PANTHER" id="PTHR24276">
    <property type="entry name" value="POLYSERASE-RELATED"/>
    <property type="match status" value="1"/>
</dbReference>
<evidence type="ECO:0000256" key="1">
    <source>
        <dbReference type="ARBA" id="ARBA00007664"/>
    </source>
</evidence>
<feature type="signal peptide" evidence="3">
    <location>
        <begin position="1"/>
        <end position="20"/>
    </location>
</feature>
<comment type="caution">
    <text evidence="5">The sequence shown here is derived from an EMBL/GenBank/DDBJ whole genome shotgun (WGS) entry which is preliminary data.</text>
</comment>
<dbReference type="PROSITE" id="PS00134">
    <property type="entry name" value="TRYPSIN_HIS"/>
    <property type="match status" value="1"/>
</dbReference>
<dbReference type="PANTHER" id="PTHR24276:SF91">
    <property type="entry name" value="AT26814P-RELATED"/>
    <property type="match status" value="1"/>
</dbReference>
<protein>
    <submittedName>
        <fullName evidence="5">Snapalysin</fullName>
        <ecNumber evidence="5">3.4.24.77</ecNumber>
    </submittedName>
</protein>
<dbReference type="InterPro" id="IPR043504">
    <property type="entry name" value="Peptidase_S1_PA_chymotrypsin"/>
</dbReference>
<dbReference type="GO" id="GO:0016787">
    <property type="term" value="F:hydrolase activity"/>
    <property type="evidence" value="ECO:0007669"/>
    <property type="project" value="UniProtKB-KW"/>
</dbReference>
<sequence>MKRISLPVGVAIAAAAIAVAGVPAAASPTSTASPSIVGGSPVTTAPSWTAVVGTSGSDMWCSGTLVAKQWVLTAAHCEGGKVIRIGSKNTTSGGTLANVSKWVRHPKYSTGYDFSLYKLSAPVSNAPATLASSSPASGASVTLYGNGQTCATRGCGDMSSVLKSVGTKVVADSQCGGIQGSVELCFDTSTRATDCYGDSGGPAVVDGKVVGVDSRGADGPGADTCGKTNSIYGDVSTVLDWIRTTTAG</sequence>
<dbReference type="InterPro" id="IPR001254">
    <property type="entry name" value="Trypsin_dom"/>
</dbReference>
<evidence type="ECO:0000256" key="2">
    <source>
        <dbReference type="ARBA" id="ARBA00023157"/>
    </source>
</evidence>
<accession>A0ABR6BZ06</accession>
<dbReference type="SMART" id="SM00020">
    <property type="entry name" value="Tryp_SPc"/>
    <property type="match status" value="1"/>
</dbReference>
<evidence type="ECO:0000313" key="5">
    <source>
        <dbReference type="EMBL" id="MBA8931851.1"/>
    </source>
</evidence>
<evidence type="ECO:0000259" key="4">
    <source>
        <dbReference type="PROSITE" id="PS50240"/>
    </source>
</evidence>
<comment type="similarity">
    <text evidence="1">Belongs to the peptidase S1 family.</text>
</comment>
<dbReference type="Pfam" id="PF00089">
    <property type="entry name" value="Trypsin"/>
    <property type="match status" value="1"/>
</dbReference>
<dbReference type="InterPro" id="IPR050430">
    <property type="entry name" value="Peptidase_S1"/>
</dbReference>
<dbReference type="EMBL" id="JACJID010000010">
    <property type="protein sequence ID" value="MBA8931851.1"/>
    <property type="molecule type" value="Genomic_DNA"/>
</dbReference>
<evidence type="ECO:0000313" key="6">
    <source>
        <dbReference type="Proteomes" id="UP000517916"/>
    </source>
</evidence>
<dbReference type="Gene3D" id="2.40.10.10">
    <property type="entry name" value="Trypsin-like serine proteases"/>
    <property type="match status" value="2"/>
</dbReference>
<dbReference type="RefSeq" id="WP_025357281.1">
    <property type="nucleotide sequence ID" value="NZ_BAAABQ010000061.1"/>
</dbReference>
<dbReference type="SUPFAM" id="SSF50494">
    <property type="entry name" value="Trypsin-like serine proteases"/>
    <property type="match status" value="1"/>
</dbReference>
<dbReference type="InterPro" id="IPR001314">
    <property type="entry name" value="Peptidase_S1A"/>
</dbReference>
<keyword evidence="2" id="KW-1015">Disulfide bond</keyword>
<keyword evidence="5" id="KW-0378">Hydrolase</keyword>
<name>A0ABR6BZ06_9PSEU</name>
<dbReference type="InterPro" id="IPR018114">
    <property type="entry name" value="TRYPSIN_HIS"/>
</dbReference>
<dbReference type="EC" id="3.4.24.77" evidence="5"/>
<organism evidence="5 6">
    <name type="scientific">Kutzneria viridogrisea</name>
    <dbReference type="NCBI Taxonomy" id="47990"/>
    <lineage>
        <taxon>Bacteria</taxon>
        <taxon>Bacillati</taxon>
        <taxon>Actinomycetota</taxon>
        <taxon>Actinomycetes</taxon>
        <taxon>Pseudonocardiales</taxon>
        <taxon>Pseudonocardiaceae</taxon>
        <taxon>Kutzneria</taxon>
    </lineage>
</organism>
<feature type="domain" description="Peptidase S1" evidence="4">
    <location>
        <begin position="36"/>
        <end position="247"/>
    </location>
</feature>
<feature type="chain" id="PRO_5046774962" evidence="3">
    <location>
        <begin position="21"/>
        <end position="248"/>
    </location>
</feature>
<dbReference type="InterPro" id="IPR009003">
    <property type="entry name" value="Peptidase_S1_PA"/>
</dbReference>
<dbReference type="PRINTS" id="PR00722">
    <property type="entry name" value="CHYMOTRYPSIN"/>
</dbReference>
<reference evidence="5 6" key="1">
    <citation type="submission" date="2020-08" db="EMBL/GenBank/DDBJ databases">
        <title>Genomic Encyclopedia of Archaeal and Bacterial Type Strains, Phase II (KMG-II): from individual species to whole genera.</title>
        <authorList>
            <person name="Goeker M."/>
        </authorList>
    </citation>
    <scope>NUCLEOTIDE SEQUENCE [LARGE SCALE GENOMIC DNA]</scope>
    <source>
        <strain evidence="5 6">DSM 43850</strain>
    </source>
</reference>
<gene>
    <name evidence="5" type="ORF">BC739_009110</name>
</gene>
<proteinExistence type="inferred from homology"/>
<keyword evidence="6" id="KW-1185">Reference proteome</keyword>